<keyword evidence="2" id="KW-1185">Reference proteome</keyword>
<protein>
    <submittedName>
        <fullName evidence="1">Uncharacterized protein</fullName>
    </submittedName>
</protein>
<evidence type="ECO:0000313" key="1">
    <source>
        <dbReference type="EMBL" id="ACU39379.1"/>
    </source>
</evidence>
<dbReference type="EMBL" id="CP001630">
    <property type="protein sequence ID" value="ACU39379.1"/>
    <property type="molecule type" value="Genomic_DNA"/>
</dbReference>
<gene>
    <name evidence="1" type="ordered locus">Amir_5561</name>
</gene>
<dbReference type="AlphaFoldDB" id="C6WB88"/>
<sequence length="116" mass="12863">MSTAPIAVHFFEEDGFLVRGTLDPREALRLAVAHDEDFEIAYQTAAEAGRDPDRPGATPLPATVDELADLCHDLLAEARPGLYRIVPARPNNHGYSWFCHTARERGLGVFEGVMFR</sequence>
<proteinExistence type="predicted"/>
<evidence type="ECO:0000313" key="2">
    <source>
        <dbReference type="Proteomes" id="UP000002213"/>
    </source>
</evidence>
<dbReference type="STRING" id="446462.Amir_5561"/>
<accession>C6WB88</accession>
<reference evidence="1 2" key="1">
    <citation type="journal article" date="2009" name="Stand. Genomic Sci.">
        <title>Complete genome sequence of Actinosynnema mirum type strain (101).</title>
        <authorList>
            <person name="Land M."/>
            <person name="Lapidus A."/>
            <person name="Mayilraj S."/>
            <person name="Chen F."/>
            <person name="Copeland A."/>
            <person name="Del Rio T.G."/>
            <person name="Nolan M."/>
            <person name="Lucas S."/>
            <person name="Tice H."/>
            <person name="Cheng J.F."/>
            <person name="Chertkov O."/>
            <person name="Bruce D."/>
            <person name="Goodwin L."/>
            <person name="Pitluck S."/>
            <person name="Rohde M."/>
            <person name="Goker M."/>
            <person name="Pati A."/>
            <person name="Ivanova N."/>
            <person name="Mavromatis K."/>
            <person name="Chen A."/>
            <person name="Palaniappan K."/>
            <person name="Hauser L."/>
            <person name="Chang Y.J."/>
            <person name="Jeffries C.C."/>
            <person name="Brettin T."/>
            <person name="Detter J.C."/>
            <person name="Han C."/>
            <person name="Chain P."/>
            <person name="Tindall B.J."/>
            <person name="Bristow J."/>
            <person name="Eisen J.A."/>
            <person name="Markowitz V."/>
            <person name="Hugenholtz P."/>
            <person name="Kyrpides N.C."/>
            <person name="Klenk H.P."/>
        </authorList>
    </citation>
    <scope>NUCLEOTIDE SEQUENCE [LARGE SCALE GENOMIC DNA]</scope>
    <source>
        <strain evidence="2">ATCC 29888 / DSM 43827 / JCM 3225 / NBRC 14064 / NCIMB 13271 / NRRL B-12336 / IMRU 3971 / 101</strain>
    </source>
</reference>
<dbReference type="OrthoDB" id="9955947at2"/>
<dbReference type="HOGENOM" id="CLU_2091577_0_0_11"/>
<organism evidence="1 2">
    <name type="scientific">Actinosynnema mirum (strain ATCC 29888 / DSM 43827 / JCM 3225 / NBRC 14064 / NCIMB 13271 / NRRL B-12336 / IMRU 3971 / 101)</name>
    <dbReference type="NCBI Taxonomy" id="446462"/>
    <lineage>
        <taxon>Bacteria</taxon>
        <taxon>Bacillati</taxon>
        <taxon>Actinomycetota</taxon>
        <taxon>Actinomycetes</taxon>
        <taxon>Pseudonocardiales</taxon>
        <taxon>Pseudonocardiaceae</taxon>
        <taxon>Actinosynnema</taxon>
    </lineage>
</organism>
<name>C6WB88_ACTMD</name>
<dbReference type="RefSeq" id="WP_015804264.1">
    <property type="nucleotide sequence ID" value="NC_013093.1"/>
</dbReference>
<dbReference type="Proteomes" id="UP000002213">
    <property type="component" value="Chromosome"/>
</dbReference>
<dbReference type="KEGG" id="ami:Amir_5561"/>